<evidence type="ECO:0000313" key="7">
    <source>
        <dbReference type="Proteomes" id="UP000676885"/>
    </source>
</evidence>
<evidence type="ECO:0000256" key="2">
    <source>
        <dbReference type="ARBA" id="ARBA00022801"/>
    </source>
</evidence>
<dbReference type="Pfam" id="PF00551">
    <property type="entry name" value="Formyl_trans_N"/>
    <property type="match status" value="1"/>
</dbReference>
<evidence type="ECO:0000256" key="4">
    <source>
        <dbReference type="NCBIfam" id="TIGR00655"/>
    </source>
</evidence>
<dbReference type="PANTHER" id="PTHR42706">
    <property type="entry name" value="FORMYLTETRAHYDROFOLATE DEFORMYLASE"/>
    <property type="match status" value="1"/>
</dbReference>
<dbReference type="CDD" id="cd08648">
    <property type="entry name" value="FMT_core_Formyl-FH4-Hydrolase_C"/>
    <property type="match status" value="1"/>
</dbReference>
<evidence type="ECO:0000313" key="6">
    <source>
        <dbReference type="EMBL" id="QWC11639.1"/>
    </source>
</evidence>
<dbReference type="GO" id="GO:0006730">
    <property type="term" value="P:one-carbon metabolic process"/>
    <property type="evidence" value="ECO:0007669"/>
    <property type="project" value="UniProtKB-KW"/>
</dbReference>
<sequence length="288" mass="31154">MPTDANTGPAAYTLTLSCPDQPGIVHAVSGGLVAAQGNIIESQQYGSRETGTFFMRVDFAAPGSHAEVRAALAPVADAFGMEWQLHKAGTPVRTLIMASKAGHCLNDLLFRQRAGTLPIEIPAIVSNHQDLAELAAFYGVPFHHIPLAPAGKEAAEEQLRGLMQDLDIELVVLARYMQILSNDLCRDLSGRAINIHHSFLPSFKGARPYHQAHARGVKLIGATAHYVTSDLDEGPIIEQEVIRVDHARSATQLAALGSDVEGRTLSKAVQWHAEHRVLLDGKRTIVFN</sequence>
<proteinExistence type="inferred from homology"/>
<dbReference type="InterPro" id="IPR045865">
    <property type="entry name" value="ACT-like_dom_sf"/>
</dbReference>
<evidence type="ECO:0000259" key="5">
    <source>
        <dbReference type="PROSITE" id="PS51671"/>
    </source>
</evidence>
<dbReference type="Gene3D" id="3.40.50.170">
    <property type="entry name" value="Formyl transferase, N-terminal domain"/>
    <property type="match status" value="1"/>
</dbReference>
<dbReference type="PIRSF" id="PIRSF036480">
    <property type="entry name" value="FormyFH4_hydr"/>
    <property type="match status" value="1"/>
</dbReference>
<dbReference type="HAMAP" id="MF_01927">
    <property type="entry name" value="PurU"/>
    <property type="match status" value="1"/>
</dbReference>
<name>A0A975M8C0_9MICC</name>
<dbReference type="PANTHER" id="PTHR42706:SF1">
    <property type="entry name" value="FORMYLTETRAHYDROFOLATE DEFORMYLASE 2, MITOCHONDRIAL"/>
    <property type="match status" value="1"/>
</dbReference>
<reference evidence="6 7" key="1">
    <citation type="submission" date="2021-05" db="EMBL/GenBank/DDBJ databases">
        <title>Novel species in genus Arthrobacter.</title>
        <authorList>
            <person name="Zhang G."/>
        </authorList>
    </citation>
    <scope>NUCLEOTIDE SEQUENCE [LARGE SCALE GENOMIC DNA]</scope>
    <source>
        <strain evidence="7">zg-ZUI227</strain>
    </source>
</reference>
<dbReference type="EMBL" id="CP076022">
    <property type="protein sequence ID" value="QWC11639.1"/>
    <property type="molecule type" value="Genomic_DNA"/>
</dbReference>
<dbReference type="Gene3D" id="3.30.70.260">
    <property type="match status" value="1"/>
</dbReference>
<dbReference type="Pfam" id="PF01842">
    <property type="entry name" value="ACT"/>
    <property type="match status" value="1"/>
</dbReference>
<comment type="catalytic activity">
    <reaction evidence="3">
        <text>(6R)-10-formyltetrahydrofolate + H2O = (6S)-5,6,7,8-tetrahydrofolate + formate + H(+)</text>
        <dbReference type="Rhea" id="RHEA:19833"/>
        <dbReference type="ChEBI" id="CHEBI:15377"/>
        <dbReference type="ChEBI" id="CHEBI:15378"/>
        <dbReference type="ChEBI" id="CHEBI:15740"/>
        <dbReference type="ChEBI" id="CHEBI:57453"/>
        <dbReference type="ChEBI" id="CHEBI:195366"/>
        <dbReference type="EC" id="3.5.1.10"/>
    </reaction>
</comment>
<dbReference type="SUPFAM" id="SSF53328">
    <property type="entry name" value="Formyltransferase"/>
    <property type="match status" value="1"/>
</dbReference>
<dbReference type="InterPro" id="IPR004810">
    <property type="entry name" value="PurU"/>
</dbReference>
<dbReference type="KEGG" id="ajg:KKR91_04425"/>
<keyword evidence="3" id="KW-0658">Purine biosynthesis</keyword>
<dbReference type="EC" id="3.5.1.10" evidence="3 4"/>
<keyword evidence="7" id="KW-1185">Reference proteome</keyword>
<gene>
    <name evidence="3 6" type="primary">purU</name>
    <name evidence="6" type="ORF">KKR91_04425</name>
</gene>
<protein>
    <recommendedName>
        <fullName evidence="3 4">Formyltetrahydrofolate deformylase</fullName>
        <ecNumber evidence="3 4">3.5.1.10</ecNumber>
    </recommendedName>
    <alternativeName>
        <fullName evidence="3">Formyl-FH(4) hydrolase</fullName>
    </alternativeName>
</protein>
<dbReference type="CDD" id="cd04875">
    <property type="entry name" value="ACT_F4HF-DF"/>
    <property type="match status" value="1"/>
</dbReference>
<comment type="pathway">
    <text evidence="3">Purine metabolism; IMP biosynthesis via de novo pathway; formate from 10-formyl-5,6,7,8-tetrahydrofolate: step 1/1.</text>
</comment>
<dbReference type="PROSITE" id="PS51671">
    <property type="entry name" value="ACT"/>
    <property type="match status" value="1"/>
</dbReference>
<dbReference type="InterPro" id="IPR002912">
    <property type="entry name" value="ACT_dom"/>
</dbReference>
<comment type="similarity">
    <text evidence="3">Belongs to the PurU family.</text>
</comment>
<dbReference type="SUPFAM" id="SSF55021">
    <property type="entry name" value="ACT-like"/>
    <property type="match status" value="1"/>
</dbReference>
<dbReference type="GO" id="GO:0008864">
    <property type="term" value="F:formyltetrahydrofolate deformylase activity"/>
    <property type="evidence" value="ECO:0007669"/>
    <property type="project" value="UniProtKB-UniRule"/>
</dbReference>
<keyword evidence="1 3" id="KW-0554">One-carbon metabolism</keyword>
<dbReference type="GO" id="GO:0006189">
    <property type="term" value="P:'de novo' IMP biosynthetic process"/>
    <property type="evidence" value="ECO:0007669"/>
    <property type="project" value="UniProtKB-UniRule"/>
</dbReference>
<organism evidence="6 7">
    <name type="scientific">Arthrobacter jiangjiafuii</name>
    <dbReference type="NCBI Taxonomy" id="2817475"/>
    <lineage>
        <taxon>Bacteria</taxon>
        <taxon>Bacillati</taxon>
        <taxon>Actinomycetota</taxon>
        <taxon>Actinomycetes</taxon>
        <taxon>Micrococcales</taxon>
        <taxon>Micrococcaceae</taxon>
        <taxon>Arthrobacter</taxon>
    </lineage>
</organism>
<dbReference type="Proteomes" id="UP000676885">
    <property type="component" value="Chromosome"/>
</dbReference>
<feature type="domain" description="ACT" evidence="5">
    <location>
        <begin position="13"/>
        <end position="92"/>
    </location>
</feature>
<dbReference type="InterPro" id="IPR002376">
    <property type="entry name" value="Formyl_transf_N"/>
</dbReference>
<dbReference type="NCBIfam" id="TIGR00655">
    <property type="entry name" value="PurU"/>
    <property type="match status" value="1"/>
</dbReference>
<dbReference type="PRINTS" id="PR01575">
    <property type="entry name" value="FFH4HYDRLASE"/>
</dbReference>
<feature type="active site" evidence="3">
    <location>
        <position position="232"/>
    </location>
</feature>
<dbReference type="InterPro" id="IPR036477">
    <property type="entry name" value="Formyl_transf_N_sf"/>
</dbReference>
<dbReference type="InterPro" id="IPR041729">
    <property type="entry name" value="Formyl-FH4-Hydrolase_C"/>
</dbReference>
<dbReference type="InterPro" id="IPR044074">
    <property type="entry name" value="PurU_ACT"/>
</dbReference>
<evidence type="ECO:0000256" key="1">
    <source>
        <dbReference type="ARBA" id="ARBA00022563"/>
    </source>
</evidence>
<evidence type="ECO:0000256" key="3">
    <source>
        <dbReference type="HAMAP-Rule" id="MF_01927"/>
    </source>
</evidence>
<comment type="function">
    <text evidence="3">Catalyzes the hydrolysis of 10-formyltetrahydrofolate (formyl-FH4) to formate and tetrahydrofolate (FH4).</text>
</comment>
<keyword evidence="2 3" id="KW-0378">Hydrolase</keyword>
<dbReference type="NCBIfam" id="NF004684">
    <property type="entry name" value="PRK06027.1"/>
    <property type="match status" value="1"/>
</dbReference>
<accession>A0A975M8C0</accession>
<dbReference type="AlphaFoldDB" id="A0A975M8C0"/>